<dbReference type="SUPFAM" id="SSF81606">
    <property type="entry name" value="PP2C-like"/>
    <property type="match status" value="1"/>
</dbReference>
<protein>
    <recommendedName>
        <fullName evidence="1">Protein phosphatase</fullName>
        <ecNumber evidence="1">3.1.3.16</ecNumber>
    </recommendedName>
</protein>
<comment type="cofactor">
    <cofactor evidence="1">
        <name>Mg(2+)</name>
        <dbReference type="ChEBI" id="CHEBI:18420"/>
    </cofactor>
</comment>
<reference evidence="3" key="1">
    <citation type="submission" date="2021-02" db="EMBL/GenBank/DDBJ databases">
        <authorList>
            <person name="Dougan E. K."/>
            <person name="Rhodes N."/>
            <person name="Thang M."/>
            <person name="Chan C."/>
        </authorList>
    </citation>
    <scope>NUCLEOTIDE SEQUENCE</scope>
</reference>
<feature type="non-terminal residue" evidence="3">
    <location>
        <position position="1"/>
    </location>
</feature>
<feature type="domain" description="PPM-type phosphatase" evidence="2">
    <location>
        <begin position="1"/>
        <end position="187"/>
    </location>
</feature>
<comment type="similarity">
    <text evidence="1">Belongs to the PP2C family.</text>
</comment>
<dbReference type="InterPro" id="IPR036457">
    <property type="entry name" value="PPM-type-like_dom_sf"/>
</dbReference>
<keyword evidence="1" id="KW-0460">Magnesium</keyword>
<comment type="catalytic activity">
    <reaction evidence="1">
        <text>O-phospho-L-threonyl-[protein] + H2O = L-threonyl-[protein] + phosphate</text>
        <dbReference type="Rhea" id="RHEA:47004"/>
        <dbReference type="Rhea" id="RHEA-COMP:11060"/>
        <dbReference type="Rhea" id="RHEA-COMP:11605"/>
        <dbReference type="ChEBI" id="CHEBI:15377"/>
        <dbReference type="ChEBI" id="CHEBI:30013"/>
        <dbReference type="ChEBI" id="CHEBI:43474"/>
        <dbReference type="ChEBI" id="CHEBI:61977"/>
        <dbReference type="EC" id="3.1.3.16"/>
    </reaction>
</comment>
<evidence type="ECO:0000313" key="3">
    <source>
        <dbReference type="EMBL" id="CAE7610963.1"/>
    </source>
</evidence>
<proteinExistence type="inferred from homology"/>
<dbReference type="InterPro" id="IPR001932">
    <property type="entry name" value="PPM-type_phosphatase-like_dom"/>
</dbReference>
<dbReference type="Proteomes" id="UP000649617">
    <property type="component" value="Unassembled WGS sequence"/>
</dbReference>
<dbReference type="OrthoDB" id="60843at2759"/>
<dbReference type="AlphaFoldDB" id="A0A812VA15"/>
<sequence length="233" mass="25532">PDGVASDTKIRDDVAERAAVALAHGESHASAYGASTVAVLCQQGNQIGVANLGDSGFMLLRKGPRGMNIIMKSEEQQHSWNCPYQLTRLPKALLNRFPKLQLDKASDCERYTVEVKEGDLVLMFSDGLRDNLHDREVISIVDRALPPAQADMLGLLDRCTPPETISKSLALAAQERSMDPTAKVPFVEYSKRHGFECLGGKQDDITVVAAWAAHLVFANLACWKTVKPCASRW</sequence>
<dbReference type="EC" id="3.1.3.16" evidence="1"/>
<dbReference type="GO" id="GO:0004722">
    <property type="term" value="F:protein serine/threonine phosphatase activity"/>
    <property type="evidence" value="ECO:0007669"/>
    <property type="project" value="UniProtKB-EC"/>
</dbReference>
<dbReference type="EMBL" id="CAJNIZ010041101">
    <property type="protein sequence ID" value="CAE7610963.1"/>
    <property type="molecule type" value="Genomic_DNA"/>
</dbReference>
<dbReference type="Gene3D" id="3.60.40.10">
    <property type="entry name" value="PPM-type phosphatase domain"/>
    <property type="match status" value="1"/>
</dbReference>
<accession>A0A812VA15</accession>
<comment type="caution">
    <text evidence="3">The sequence shown here is derived from an EMBL/GenBank/DDBJ whole genome shotgun (WGS) entry which is preliminary data.</text>
</comment>
<dbReference type="PROSITE" id="PS51746">
    <property type="entry name" value="PPM_2"/>
    <property type="match status" value="1"/>
</dbReference>
<organism evidence="3 4">
    <name type="scientific">Symbiodinium pilosum</name>
    <name type="common">Dinoflagellate</name>
    <dbReference type="NCBI Taxonomy" id="2952"/>
    <lineage>
        <taxon>Eukaryota</taxon>
        <taxon>Sar</taxon>
        <taxon>Alveolata</taxon>
        <taxon>Dinophyceae</taxon>
        <taxon>Suessiales</taxon>
        <taxon>Symbiodiniaceae</taxon>
        <taxon>Symbiodinium</taxon>
    </lineage>
</organism>
<evidence type="ECO:0000256" key="1">
    <source>
        <dbReference type="RuleBase" id="RU366020"/>
    </source>
</evidence>
<comment type="catalytic activity">
    <reaction evidence="1">
        <text>O-phospho-L-seryl-[protein] + H2O = L-seryl-[protein] + phosphate</text>
        <dbReference type="Rhea" id="RHEA:20629"/>
        <dbReference type="Rhea" id="RHEA-COMP:9863"/>
        <dbReference type="Rhea" id="RHEA-COMP:11604"/>
        <dbReference type="ChEBI" id="CHEBI:15377"/>
        <dbReference type="ChEBI" id="CHEBI:29999"/>
        <dbReference type="ChEBI" id="CHEBI:43474"/>
        <dbReference type="ChEBI" id="CHEBI:83421"/>
        <dbReference type="EC" id="3.1.3.16"/>
    </reaction>
</comment>
<keyword evidence="1" id="KW-0378">Hydrolase</keyword>
<keyword evidence="1" id="KW-0479">Metal-binding</keyword>
<dbReference type="GO" id="GO:0046872">
    <property type="term" value="F:metal ion binding"/>
    <property type="evidence" value="ECO:0007669"/>
    <property type="project" value="UniProtKB-UniRule"/>
</dbReference>
<dbReference type="PANTHER" id="PTHR12320:SF1">
    <property type="entry name" value="PROTEIN PHOSPHATASE PTC7 HOMOLOG"/>
    <property type="match status" value="1"/>
</dbReference>
<keyword evidence="1" id="KW-0904">Protein phosphatase</keyword>
<keyword evidence="1" id="KW-0464">Manganese</keyword>
<keyword evidence="4" id="KW-1185">Reference proteome</keyword>
<evidence type="ECO:0000259" key="2">
    <source>
        <dbReference type="PROSITE" id="PS51746"/>
    </source>
</evidence>
<name>A0A812VA15_SYMPI</name>
<dbReference type="PANTHER" id="PTHR12320">
    <property type="entry name" value="PROTEIN PHOSPHATASE 2C"/>
    <property type="match status" value="1"/>
</dbReference>
<gene>
    <name evidence="3" type="ORF">SPIL2461_LOCUS16104</name>
</gene>
<comment type="cofactor">
    <cofactor evidence="1">
        <name>Mn(2+)</name>
        <dbReference type="ChEBI" id="CHEBI:29035"/>
    </cofactor>
</comment>
<evidence type="ECO:0000313" key="4">
    <source>
        <dbReference type="Proteomes" id="UP000649617"/>
    </source>
</evidence>
<dbReference type="InterPro" id="IPR039123">
    <property type="entry name" value="PPTC7"/>
</dbReference>